<name>W9CGH8_SCLBF</name>
<dbReference type="InterPro" id="IPR013328">
    <property type="entry name" value="6PGD_dom2"/>
</dbReference>
<evidence type="ECO:0000259" key="1">
    <source>
        <dbReference type="Pfam" id="PF02317"/>
    </source>
</evidence>
<dbReference type="InterPro" id="IPR036291">
    <property type="entry name" value="NAD(P)-bd_dom_sf"/>
</dbReference>
<organism evidence="3 4">
    <name type="scientific">Sclerotinia borealis (strain F-4128)</name>
    <dbReference type="NCBI Taxonomy" id="1432307"/>
    <lineage>
        <taxon>Eukaryota</taxon>
        <taxon>Fungi</taxon>
        <taxon>Dikarya</taxon>
        <taxon>Ascomycota</taxon>
        <taxon>Pezizomycotina</taxon>
        <taxon>Leotiomycetes</taxon>
        <taxon>Helotiales</taxon>
        <taxon>Sclerotiniaceae</taxon>
        <taxon>Sclerotinia</taxon>
    </lineage>
</organism>
<dbReference type="Gene3D" id="3.40.50.720">
    <property type="entry name" value="NAD(P)-binding Rossmann-like Domain"/>
    <property type="match status" value="1"/>
</dbReference>
<dbReference type="Pfam" id="PF02317">
    <property type="entry name" value="Octopine_DH"/>
    <property type="match status" value="1"/>
</dbReference>
<dbReference type="InterPro" id="IPR008927">
    <property type="entry name" value="6-PGluconate_DH-like_C_sf"/>
</dbReference>
<comment type="caution">
    <text evidence="3">The sequence shown here is derived from an EMBL/GenBank/DDBJ whole genome shotgun (WGS) entry which is preliminary data.</text>
</comment>
<accession>W9CGH8</accession>
<dbReference type="SUPFAM" id="SSF48179">
    <property type="entry name" value="6-phosphogluconate dehydrogenase C-terminal domain-like"/>
    <property type="match status" value="1"/>
</dbReference>
<protein>
    <submittedName>
        <fullName evidence="3">NAD/NADP octopine/nopaline dehydrogenase</fullName>
    </submittedName>
</protein>
<gene>
    <name evidence="3" type="ORF">SBOR_4586</name>
</gene>
<dbReference type="GO" id="GO:0016491">
    <property type="term" value="F:oxidoreductase activity"/>
    <property type="evidence" value="ECO:0007669"/>
    <property type="project" value="InterPro"/>
</dbReference>
<dbReference type="Pfam" id="PF03807">
    <property type="entry name" value="F420_oxidored"/>
    <property type="match status" value="1"/>
</dbReference>
<dbReference type="AlphaFoldDB" id="W9CGH8"/>
<dbReference type="PANTHER" id="PTHR38015:SF1">
    <property type="entry name" value="OPINE DEHYDROGENASE DOMAIN-CONTAINING PROTEIN"/>
    <property type="match status" value="1"/>
</dbReference>
<evidence type="ECO:0000259" key="2">
    <source>
        <dbReference type="Pfam" id="PF03807"/>
    </source>
</evidence>
<feature type="domain" description="Opine dehydrogenase" evidence="1">
    <location>
        <begin position="200"/>
        <end position="345"/>
    </location>
</feature>
<evidence type="ECO:0000313" key="4">
    <source>
        <dbReference type="Proteomes" id="UP000019487"/>
    </source>
</evidence>
<proteinExistence type="predicted"/>
<dbReference type="InterPro" id="IPR051729">
    <property type="entry name" value="Opine/Lysopine_DH"/>
</dbReference>
<feature type="domain" description="Pyrroline-5-carboxylate reductase catalytic N-terminal" evidence="2">
    <location>
        <begin position="9"/>
        <end position="99"/>
    </location>
</feature>
<dbReference type="InterPro" id="IPR003421">
    <property type="entry name" value="Opine_DH"/>
</dbReference>
<keyword evidence="4" id="KW-1185">Reference proteome</keyword>
<dbReference type="Proteomes" id="UP000019487">
    <property type="component" value="Unassembled WGS sequence"/>
</dbReference>
<dbReference type="Gene3D" id="1.10.1040.10">
    <property type="entry name" value="N-(1-d-carboxylethyl)-l-norvaline Dehydrogenase, domain 2"/>
    <property type="match status" value="1"/>
</dbReference>
<sequence length="379" mass="41141">MTHPISISISIIGGGPAGFALAADLATHGHNILIYTHPLHTQHASHVLSAGHLLSRGVIEGATHPQMTNDMDDVVSFSKIIIVTVPSTGQEDIVGELRGRDRRGRDLREHTLVVVPGNLFGLVFCGGVLGEDGEGDGKEKRLNVRCVLETNLSPYSCRMVRGEVSVLGKKNRFSIAPLGGIIDAGLKEEIDAIFPMRLHWCRNVVEVCLLNINGVFHPLMMLMNAGRIESPDPFLLYHTGLTPSISNAILALDKTRLEIGAALGFHLDSVLDVSNTCYDAQFTNLVDLARNSKPHNTIEAPRTFDNRYITEDVPDLLVPWLVLAGILGVEKVKVRAVVEMAGMAMGRDYGVEGRGLERLGLVGVERGELSGLRSDDEDL</sequence>
<dbReference type="SUPFAM" id="SSF51735">
    <property type="entry name" value="NAD(P)-binding Rossmann-fold domains"/>
    <property type="match status" value="1"/>
</dbReference>
<dbReference type="PANTHER" id="PTHR38015">
    <property type="entry name" value="BLR6086 PROTEIN"/>
    <property type="match status" value="1"/>
</dbReference>
<reference evidence="3 4" key="1">
    <citation type="journal article" date="2014" name="Genome Announc.">
        <title>Draft genome sequence of Sclerotinia borealis, a psychrophilic plant pathogenic fungus.</title>
        <authorList>
            <person name="Mardanov A.V."/>
            <person name="Beletsky A.V."/>
            <person name="Kadnikov V.V."/>
            <person name="Ignatov A.N."/>
            <person name="Ravin N.V."/>
        </authorList>
    </citation>
    <scope>NUCLEOTIDE SEQUENCE [LARGE SCALE GENOMIC DNA]</scope>
    <source>
        <strain evidence="4">F-4157</strain>
    </source>
</reference>
<dbReference type="InterPro" id="IPR028939">
    <property type="entry name" value="P5C_Rdtase_cat_N"/>
</dbReference>
<evidence type="ECO:0000313" key="3">
    <source>
        <dbReference type="EMBL" id="ESZ95053.1"/>
    </source>
</evidence>
<dbReference type="OrthoDB" id="4394513at2759"/>
<dbReference type="HOGENOM" id="CLU_056511_0_0_1"/>
<dbReference type="EMBL" id="AYSA01000212">
    <property type="protein sequence ID" value="ESZ95053.1"/>
    <property type="molecule type" value="Genomic_DNA"/>
</dbReference>